<feature type="region of interest" description="Disordered" evidence="1">
    <location>
        <begin position="91"/>
        <end position="234"/>
    </location>
</feature>
<comment type="caution">
    <text evidence="3">The sequence shown here is derived from an EMBL/GenBank/DDBJ whole genome shotgun (WGS) entry which is preliminary data.</text>
</comment>
<dbReference type="Proteomes" id="UP001313282">
    <property type="component" value="Unassembled WGS sequence"/>
</dbReference>
<dbReference type="AlphaFoldDB" id="A0AAN8MQI6"/>
<feature type="region of interest" description="Disordered" evidence="1">
    <location>
        <begin position="32"/>
        <end position="77"/>
    </location>
</feature>
<dbReference type="Gene3D" id="3.40.970.10">
    <property type="entry name" value="Ribonuclease H1, N-terminal domain"/>
    <property type="match status" value="2"/>
</dbReference>
<feature type="domain" description="Ribonuclease H1 N-terminal" evidence="2">
    <location>
        <begin position="13"/>
        <end position="56"/>
    </location>
</feature>
<gene>
    <name evidence="3" type="ORF">TWF718_005868</name>
</gene>
<dbReference type="Pfam" id="PF01693">
    <property type="entry name" value="Cauli_VI"/>
    <property type="match status" value="2"/>
</dbReference>
<dbReference type="SUPFAM" id="SSF55658">
    <property type="entry name" value="L9 N-domain-like"/>
    <property type="match status" value="2"/>
</dbReference>
<keyword evidence="4" id="KW-1185">Reference proteome</keyword>
<dbReference type="EMBL" id="JAVHNR010000003">
    <property type="protein sequence ID" value="KAK6348048.1"/>
    <property type="molecule type" value="Genomic_DNA"/>
</dbReference>
<evidence type="ECO:0000256" key="1">
    <source>
        <dbReference type="SAM" id="MobiDB-lite"/>
    </source>
</evidence>
<feature type="compositionally biased region" description="Polar residues" evidence="1">
    <location>
        <begin position="34"/>
        <end position="47"/>
    </location>
</feature>
<evidence type="ECO:0000313" key="4">
    <source>
        <dbReference type="Proteomes" id="UP001313282"/>
    </source>
</evidence>
<feature type="compositionally biased region" description="Acidic residues" evidence="1">
    <location>
        <begin position="198"/>
        <end position="225"/>
    </location>
</feature>
<evidence type="ECO:0000313" key="3">
    <source>
        <dbReference type="EMBL" id="KAK6348048.1"/>
    </source>
</evidence>
<organism evidence="3 4">
    <name type="scientific">Orbilia javanica</name>
    <dbReference type="NCBI Taxonomy" id="47235"/>
    <lineage>
        <taxon>Eukaryota</taxon>
        <taxon>Fungi</taxon>
        <taxon>Dikarya</taxon>
        <taxon>Ascomycota</taxon>
        <taxon>Pezizomycotina</taxon>
        <taxon>Orbiliomycetes</taxon>
        <taxon>Orbiliales</taxon>
        <taxon>Orbiliaceae</taxon>
        <taxon>Orbilia</taxon>
    </lineage>
</organism>
<reference evidence="3 4" key="1">
    <citation type="submission" date="2019-10" db="EMBL/GenBank/DDBJ databases">
        <authorList>
            <person name="Palmer J.M."/>
        </authorList>
    </citation>
    <scope>NUCLEOTIDE SEQUENCE [LARGE SCALE GENOMIC DNA]</scope>
    <source>
        <strain evidence="3 4">TWF718</strain>
    </source>
</reference>
<evidence type="ECO:0000259" key="2">
    <source>
        <dbReference type="Pfam" id="PF01693"/>
    </source>
</evidence>
<feature type="domain" description="Ribonuclease H1 N-terminal" evidence="2">
    <location>
        <begin position="70"/>
        <end position="113"/>
    </location>
</feature>
<dbReference type="InterPro" id="IPR011320">
    <property type="entry name" value="RNase_H1_N"/>
</dbReference>
<sequence length="234" mass="25660">MGNDKNGSGSKEKTYAVANGRQTGLFESYKDQVHPSTNRYPSNIHQKFSSEEAAERALSRGRPSNDDTGPYYAVKSGRNPGIYPDWIAAAPQVLGHPNNEHRKFEDRSEAERYMGGGRTQMPTPNTSSDLNHQPPELSRGDGLKGGYGAKHDSTPQYGSLERSYGGNYDNGEYGGDHDDYDDYDGDYSGYDGGHTDEDGYADDDGPADDDYGHDDDDYGHDDDDYGYGGGYDSD</sequence>
<proteinExistence type="predicted"/>
<name>A0AAN8MQI6_9PEZI</name>
<dbReference type="InterPro" id="IPR037056">
    <property type="entry name" value="RNase_H1_N_sf"/>
</dbReference>
<feature type="compositionally biased region" description="Basic and acidic residues" evidence="1">
    <location>
        <begin position="98"/>
        <end position="112"/>
    </location>
</feature>
<feature type="compositionally biased region" description="Polar residues" evidence="1">
    <location>
        <begin position="120"/>
        <end position="131"/>
    </location>
</feature>
<accession>A0AAN8MQI6</accession>
<feature type="compositionally biased region" description="Basic and acidic residues" evidence="1">
    <location>
        <begin position="48"/>
        <end position="58"/>
    </location>
</feature>
<dbReference type="InterPro" id="IPR009027">
    <property type="entry name" value="Ribosomal_bL9/RNase_H1_N"/>
</dbReference>
<protein>
    <recommendedName>
        <fullName evidence="2">Ribonuclease H1 N-terminal domain-containing protein</fullName>
    </recommendedName>
</protein>